<gene>
    <name evidence="12" type="primary">inx</name>
    <name evidence="13" type="ORF">TCAL_09030</name>
</gene>
<dbReference type="STRING" id="6832.A0A553ND69"/>
<dbReference type="EMBL" id="VCGU01000458">
    <property type="protein sequence ID" value="TRY63377.1"/>
    <property type="molecule type" value="Genomic_DNA"/>
</dbReference>
<proteinExistence type="inferred from homology"/>
<keyword evidence="4" id="KW-1003">Cell membrane</keyword>
<evidence type="ECO:0000256" key="10">
    <source>
        <dbReference type="ARBA" id="ARBA00023136"/>
    </source>
</evidence>
<feature type="transmembrane region" description="Helical" evidence="12">
    <location>
        <begin position="111"/>
        <end position="130"/>
    </location>
</feature>
<dbReference type="OrthoDB" id="5867527at2759"/>
<evidence type="ECO:0000256" key="6">
    <source>
        <dbReference type="ARBA" id="ARBA00022868"/>
    </source>
</evidence>
<sequence>MSLIGLLSSLKGGLSHSHEHVNTVSTTFSLHRVTAYALLAASLFSTATQFFGGPIHCYAHKSQVPSAVLDTFCWTHGTSTVDSDDVKMMTHPGMIGTPSMDEDDTILRHTYYQWVCFVLFFQALFFYMPYKIWKHAENGRIANMVKLADEQDENKPNALGEFLFTHYGSFSCLVLKYFLCECLAFVNVFLQIYLMDSFLGGAFIAYGSQVLQHDSTSDAIHPMSKFFPRITKCTWSEFSSSGSFQKVQAVCVMPLNVINEKIFLILWFWMLFLFLFTLLHFIFEIIVFLSSVPRLLVLRGFSPRTPKHLIRTVIRLADYGDWFVLVQLAKNLETTRFKATLEYLARHMRFTLDEDDNNHLDYEPNFDPSRKSSRYEMNPIGKVALV</sequence>
<evidence type="ECO:0000256" key="5">
    <source>
        <dbReference type="ARBA" id="ARBA00022692"/>
    </source>
</evidence>
<evidence type="ECO:0000256" key="3">
    <source>
        <dbReference type="ARBA" id="ARBA00022448"/>
    </source>
</evidence>
<evidence type="ECO:0000313" key="14">
    <source>
        <dbReference type="Proteomes" id="UP000318571"/>
    </source>
</evidence>
<dbReference type="PANTHER" id="PTHR11893">
    <property type="entry name" value="INNEXIN"/>
    <property type="match status" value="1"/>
</dbReference>
<dbReference type="OMA" id="NFWLMDV"/>
<dbReference type="PRINTS" id="PR01262">
    <property type="entry name" value="INNEXIN"/>
</dbReference>
<accession>A0A553ND69</accession>
<comment type="subcellular location">
    <subcellularLocation>
        <location evidence="1">Cell junction</location>
        <location evidence="1">Gap junction</location>
    </subcellularLocation>
    <subcellularLocation>
        <location evidence="2 12">Cell membrane</location>
        <topology evidence="2 12">Multi-pass membrane protein</topology>
    </subcellularLocation>
</comment>
<evidence type="ECO:0000256" key="9">
    <source>
        <dbReference type="ARBA" id="ARBA00023065"/>
    </source>
</evidence>
<keyword evidence="3 12" id="KW-0813">Transport</keyword>
<name>A0A553ND69_TIGCA</name>
<dbReference type="GO" id="GO:0005886">
    <property type="term" value="C:plasma membrane"/>
    <property type="evidence" value="ECO:0007669"/>
    <property type="project" value="UniProtKB-SubCell"/>
</dbReference>
<dbReference type="Proteomes" id="UP000318571">
    <property type="component" value="Chromosome 10"/>
</dbReference>
<keyword evidence="10 12" id="KW-0472">Membrane</keyword>
<evidence type="ECO:0000256" key="1">
    <source>
        <dbReference type="ARBA" id="ARBA00004610"/>
    </source>
</evidence>
<dbReference type="GO" id="GO:0034220">
    <property type="term" value="P:monoatomic ion transmembrane transport"/>
    <property type="evidence" value="ECO:0007669"/>
    <property type="project" value="UniProtKB-KW"/>
</dbReference>
<keyword evidence="6" id="KW-0303">Gap junction</keyword>
<dbReference type="PROSITE" id="PS51013">
    <property type="entry name" value="PANNEXIN"/>
    <property type="match status" value="1"/>
</dbReference>
<comment type="caution">
    <text evidence="13">The sequence shown here is derived from an EMBL/GenBank/DDBJ whole genome shotgun (WGS) entry which is preliminary data.</text>
</comment>
<dbReference type="PANTHER" id="PTHR11893:SF41">
    <property type="entry name" value="INNEXIN INX2"/>
    <property type="match status" value="1"/>
</dbReference>
<feature type="transmembrane region" description="Helical" evidence="12">
    <location>
        <begin position="174"/>
        <end position="194"/>
    </location>
</feature>
<dbReference type="Pfam" id="PF00876">
    <property type="entry name" value="Innexin"/>
    <property type="match status" value="1"/>
</dbReference>
<keyword evidence="9 12" id="KW-0406">Ion transport</keyword>
<keyword evidence="5 12" id="KW-0812">Transmembrane</keyword>
<keyword evidence="14" id="KW-1185">Reference proteome</keyword>
<comment type="function">
    <text evidence="12">Structural component of the gap junctions.</text>
</comment>
<evidence type="ECO:0000256" key="12">
    <source>
        <dbReference type="RuleBase" id="RU010713"/>
    </source>
</evidence>
<evidence type="ECO:0000256" key="8">
    <source>
        <dbReference type="ARBA" id="ARBA00022989"/>
    </source>
</evidence>
<protein>
    <recommendedName>
        <fullName evidence="12">Innexin</fullName>
    </recommendedName>
</protein>
<keyword evidence="7" id="KW-0965">Cell junction</keyword>
<dbReference type="GO" id="GO:0005243">
    <property type="term" value="F:gap junction channel activity"/>
    <property type="evidence" value="ECO:0007669"/>
    <property type="project" value="TreeGrafter"/>
</dbReference>
<evidence type="ECO:0000256" key="2">
    <source>
        <dbReference type="ARBA" id="ARBA00004651"/>
    </source>
</evidence>
<evidence type="ECO:0000256" key="4">
    <source>
        <dbReference type="ARBA" id="ARBA00022475"/>
    </source>
</evidence>
<comment type="caution">
    <text evidence="12">Lacks conserved residue(s) required for the propagation of feature annotation.</text>
</comment>
<dbReference type="GO" id="GO:0007602">
    <property type="term" value="P:phototransduction"/>
    <property type="evidence" value="ECO:0007669"/>
    <property type="project" value="TreeGrafter"/>
</dbReference>
<evidence type="ECO:0000256" key="11">
    <source>
        <dbReference type="ARBA" id="ARBA00023303"/>
    </source>
</evidence>
<comment type="similarity">
    <text evidence="12">Belongs to the pannexin family.</text>
</comment>
<evidence type="ECO:0000313" key="13">
    <source>
        <dbReference type="EMBL" id="TRY63377.1"/>
    </source>
</evidence>
<dbReference type="GO" id="GO:0005921">
    <property type="term" value="C:gap junction"/>
    <property type="evidence" value="ECO:0007669"/>
    <property type="project" value="UniProtKB-SubCell"/>
</dbReference>
<keyword evidence="8 12" id="KW-1133">Transmembrane helix</keyword>
<evidence type="ECO:0000256" key="7">
    <source>
        <dbReference type="ARBA" id="ARBA00022949"/>
    </source>
</evidence>
<dbReference type="AlphaFoldDB" id="A0A553ND69"/>
<reference evidence="13 14" key="1">
    <citation type="journal article" date="2018" name="Nat. Ecol. Evol.">
        <title>Genomic signatures of mitonuclear coevolution across populations of Tigriopus californicus.</title>
        <authorList>
            <person name="Barreto F.S."/>
            <person name="Watson E.T."/>
            <person name="Lima T.G."/>
            <person name="Willett C.S."/>
            <person name="Edmands S."/>
            <person name="Li W."/>
            <person name="Burton R.S."/>
        </authorList>
    </citation>
    <scope>NUCLEOTIDE SEQUENCE [LARGE SCALE GENOMIC DNA]</scope>
    <source>
        <strain evidence="13 14">San Diego</strain>
    </source>
</reference>
<keyword evidence="11 12" id="KW-0407">Ion channel</keyword>
<dbReference type="InterPro" id="IPR000990">
    <property type="entry name" value="Innexin"/>
</dbReference>
<organism evidence="13 14">
    <name type="scientific">Tigriopus californicus</name>
    <name type="common">Marine copepod</name>
    <dbReference type="NCBI Taxonomy" id="6832"/>
    <lineage>
        <taxon>Eukaryota</taxon>
        <taxon>Metazoa</taxon>
        <taxon>Ecdysozoa</taxon>
        <taxon>Arthropoda</taxon>
        <taxon>Crustacea</taxon>
        <taxon>Multicrustacea</taxon>
        <taxon>Hexanauplia</taxon>
        <taxon>Copepoda</taxon>
        <taxon>Harpacticoida</taxon>
        <taxon>Harpacticidae</taxon>
        <taxon>Tigriopus</taxon>
    </lineage>
</organism>
<feature type="transmembrane region" description="Helical" evidence="12">
    <location>
        <begin position="262"/>
        <end position="289"/>
    </location>
</feature>